<evidence type="ECO:0000256" key="1">
    <source>
        <dbReference type="SAM" id="MobiDB-lite"/>
    </source>
</evidence>
<sequence length="254" mass="26910">MTEQTTPGSGKYPSAKSQDPTLDDHTIYAPATPPAGVKLPVLIWGNGGCANDPTQFGNLLKEIASHGYLVLANGAPAKGFSLFGKQSSIKQMTAGIDWVLAGKGSKYGDIDTAHIATAGQSCGGLQAYSTAYHDDRVKQIMIFNSGLLDDGKVPLLAEIKVPVSYFLGGPKDIAYSNGEADWKDINQKLPSLKLNLDTGHMGTYSAKDGGKFGVAAVKFLDAVFKGDATAKAAFCGPDAALVKEHWKIDQRNWC</sequence>
<dbReference type="OrthoDB" id="3506780at2759"/>
<dbReference type="Proteomes" id="UP000799302">
    <property type="component" value="Unassembled WGS sequence"/>
</dbReference>
<name>A0A6A6U0R4_9PEZI</name>
<evidence type="ECO:0008006" key="4">
    <source>
        <dbReference type="Google" id="ProtNLM"/>
    </source>
</evidence>
<evidence type="ECO:0000313" key="2">
    <source>
        <dbReference type="EMBL" id="KAF2664843.1"/>
    </source>
</evidence>
<dbReference type="PANTHER" id="PTHR33428:SF14">
    <property type="entry name" value="CARBOXYLESTERASE TYPE B DOMAIN-CONTAINING PROTEIN"/>
    <property type="match status" value="1"/>
</dbReference>
<dbReference type="SUPFAM" id="SSF53474">
    <property type="entry name" value="alpha/beta-Hydrolases"/>
    <property type="match status" value="1"/>
</dbReference>
<protein>
    <recommendedName>
        <fullName evidence="4">Alpha/beta-hydrolase</fullName>
    </recommendedName>
</protein>
<dbReference type="InterPro" id="IPR029058">
    <property type="entry name" value="AB_hydrolase_fold"/>
</dbReference>
<reference evidence="2" key="1">
    <citation type="journal article" date="2020" name="Stud. Mycol.">
        <title>101 Dothideomycetes genomes: a test case for predicting lifestyles and emergence of pathogens.</title>
        <authorList>
            <person name="Haridas S."/>
            <person name="Albert R."/>
            <person name="Binder M."/>
            <person name="Bloem J."/>
            <person name="Labutti K."/>
            <person name="Salamov A."/>
            <person name="Andreopoulos B."/>
            <person name="Baker S."/>
            <person name="Barry K."/>
            <person name="Bills G."/>
            <person name="Bluhm B."/>
            <person name="Cannon C."/>
            <person name="Castanera R."/>
            <person name="Culley D."/>
            <person name="Daum C."/>
            <person name="Ezra D."/>
            <person name="Gonzalez J."/>
            <person name="Henrissat B."/>
            <person name="Kuo A."/>
            <person name="Liang C."/>
            <person name="Lipzen A."/>
            <person name="Lutzoni F."/>
            <person name="Magnuson J."/>
            <person name="Mondo S."/>
            <person name="Nolan M."/>
            <person name="Ohm R."/>
            <person name="Pangilinan J."/>
            <person name="Park H.-J."/>
            <person name="Ramirez L."/>
            <person name="Alfaro M."/>
            <person name="Sun H."/>
            <person name="Tritt A."/>
            <person name="Yoshinaga Y."/>
            <person name="Zwiers L.-H."/>
            <person name="Turgeon B."/>
            <person name="Goodwin S."/>
            <person name="Spatafora J."/>
            <person name="Crous P."/>
            <person name="Grigoriev I."/>
        </authorList>
    </citation>
    <scope>NUCLEOTIDE SEQUENCE</scope>
    <source>
        <strain evidence="2">CBS 115976</strain>
    </source>
</reference>
<dbReference type="EMBL" id="MU004241">
    <property type="protein sequence ID" value="KAF2664843.1"/>
    <property type="molecule type" value="Genomic_DNA"/>
</dbReference>
<dbReference type="AlphaFoldDB" id="A0A6A6U0R4"/>
<accession>A0A6A6U0R4</accession>
<dbReference type="PANTHER" id="PTHR33428">
    <property type="entry name" value="CHLOROPHYLLASE-2, CHLOROPLASTIC"/>
    <property type="match status" value="1"/>
</dbReference>
<feature type="region of interest" description="Disordered" evidence="1">
    <location>
        <begin position="1"/>
        <end position="29"/>
    </location>
</feature>
<organism evidence="2 3">
    <name type="scientific">Microthyrium microscopicum</name>
    <dbReference type="NCBI Taxonomy" id="703497"/>
    <lineage>
        <taxon>Eukaryota</taxon>
        <taxon>Fungi</taxon>
        <taxon>Dikarya</taxon>
        <taxon>Ascomycota</taxon>
        <taxon>Pezizomycotina</taxon>
        <taxon>Dothideomycetes</taxon>
        <taxon>Dothideomycetes incertae sedis</taxon>
        <taxon>Microthyriales</taxon>
        <taxon>Microthyriaceae</taxon>
        <taxon>Microthyrium</taxon>
    </lineage>
</organism>
<proteinExistence type="predicted"/>
<evidence type="ECO:0000313" key="3">
    <source>
        <dbReference type="Proteomes" id="UP000799302"/>
    </source>
</evidence>
<gene>
    <name evidence="2" type="ORF">BT63DRAFT_77729</name>
</gene>
<dbReference type="Gene3D" id="3.40.50.1820">
    <property type="entry name" value="alpha/beta hydrolase"/>
    <property type="match status" value="1"/>
</dbReference>
<keyword evidence="3" id="KW-1185">Reference proteome</keyword>